<dbReference type="PANTHER" id="PTHR42200:SF1">
    <property type="entry name" value="FLAGELLA-RELATED PROTEIN G-RELATED"/>
    <property type="match status" value="1"/>
</dbReference>
<dbReference type="GO" id="GO:0005198">
    <property type="term" value="F:structural molecule activity"/>
    <property type="evidence" value="ECO:0007669"/>
    <property type="project" value="InterPro"/>
</dbReference>
<proteinExistence type="predicted"/>
<dbReference type="Proteomes" id="UP000322631">
    <property type="component" value="Chromosome"/>
</dbReference>
<evidence type="ECO:0000313" key="2">
    <source>
        <dbReference type="Proteomes" id="UP000322631"/>
    </source>
</evidence>
<keyword evidence="1" id="KW-0969">Cilium</keyword>
<name>A0A5C0SQZ1_9EURY</name>
<reference evidence="1 2" key="1">
    <citation type="submission" date="2019-07" db="EMBL/GenBank/DDBJ databases">
        <title>Complete genome of Thermococcus acidophilus.</title>
        <authorList>
            <person name="Li X."/>
        </authorList>
    </citation>
    <scope>NUCLEOTIDE SEQUENCE [LARGE SCALE GENOMIC DNA]</scope>
    <source>
        <strain evidence="1 2">SY113</strain>
    </source>
</reference>
<dbReference type="GO" id="GO:0097588">
    <property type="term" value="P:archaeal or bacterial-type flagellum-dependent cell motility"/>
    <property type="evidence" value="ECO:0007669"/>
    <property type="project" value="InterPro"/>
</dbReference>
<sequence>MAAGGPASELILFIVAVIVAGSVAGGLAYVTTDIAHGMNDRGAMLADQLRTDFAIINDPNNVPVDTGTSSYNYTFYIKNIGKEPIAFTPDAVQVFIDGAMVPAANLTFTDVNGASISSLDAYEVGVIKVTLGTALTQGGYHTLTVVLENGERRSFVFRAP</sequence>
<organism evidence="1 2">
    <name type="scientific">Thermococcus aciditolerans</name>
    <dbReference type="NCBI Taxonomy" id="2598455"/>
    <lineage>
        <taxon>Archaea</taxon>
        <taxon>Methanobacteriati</taxon>
        <taxon>Methanobacteriota</taxon>
        <taxon>Thermococci</taxon>
        <taxon>Thermococcales</taxon>
        <taxon>Thermococcaceae</taxon>
        <taxon>Thermococcus</taxon>
    </lineage>
</organism>
<dbReference type="InterPro" id="IPR002774">
    <property type="entry name" value="Flagellin_arc-type"/>
</dbReference>
<dbReference type="Pfam" id="PF01917">
    <property type="entry name" value="Flagellin_arch-type"/>
    <property type="match status" value="1"/>
</dbReference>
<dbReference type="EMBL" id="CP041932">
    <property type="protein sequence ID" value="QEK15618.1"/>
    <property type="molecule type" value="Genomic_DNA"/>
</dbReference>
<dbReference type="RefSeq" id="WP_148883513.1">
    <property type="nucleotide sequence ID" value="NZ_CP041932.1"/>
</dbReference>
<gene>
    <name evidence="1" type="ORF">FPV09_11615</name>
</gene>
<accession>A0A5C0SQZ1</accession>
<keyword evidence="1" id="KW-0282">Flagellum</keyword>
<dbReference type="KEGG" id="them:FPV09_11615"/>
<protein>
    <submittedName>
        <fullName evidence="1">Flagellar protein G</fullName>
    </submittedName>
</protein>
<dbReference type="PANTHER" id="PTHR42200">
    <property type="entry name" value="ARCHAEAL FLAGELLA-RELATED PROTEIN F-RELATED"/>
    <property type="match status" value="1"/>
</dbReference>
<dbReference type="AlphaFoldDB" id="A0A5C0SQZ1"/>
<dbReference type="GeneID" id="41610512"/>
<evidence type="ECO:0000313" key="1">
    <source>
        <dbReference type="EMBL" id="QEK15618.1"/>
    </source>
</evidence>
<keyword evidence="1" id="KW-0966">Cell projection</keyword>
<keyword evidence="2" id="KW-1185">Reference proteome</keyword>